<protein>
    <submittedName>
        <fullName evidence="2">IQ calmodulin-binding protein, putative</fullName>
    </submittedName>
</protein>
<dbReference type="OMA" id="HNGCVEN"/>
<sequence length="349" mass="38450">MSSFYQLRAFSTAHNGCVENLLATISAANDPHQRSLEENAATTIQSAARMLAQKKCFRYVSKCIVNIQRCFRGYRDRKKALRERIAQQKAFNLAVFHHFATLIQSRFRGFILRKRHCDFYARKKYIEAVVERNEAVRVDSNAAFLVQQAEKERSTHEEQRNAFVNATKSLHHLLSTSSVSGVFRPPLSVEGAKTVFGTNIEDDLRGAAAASALLTRTGRKFKPDLPTSSTTVGGTTTTAGATTTTVGPYTATNNNNAATSSSSVKHVPRAPNGAKSKFDMSSCGMQNAAPYQIERVEIGLDASVDKKLQNSIHGGASFLARKTDPLVFQSTINAETPFVERSALPQRKR</sequence>
<dbReference type="AlphaFoldDB" id="A0A0S4J4B6"/>
<dbReference type="Proteomes" id="UP000051952">
    <property type="component" value="Unassembled WGS sequence"/>
</dbReference>
<dbReference type="EMBL" id="CYKH01000982">
    <property type="protein sequence ID" value="CUG75357.1"/>
    <property type="molecule type" value="Genomic_DNA"/>
</dbReference>
<name>A0A0S4J4B6_BODSA</name>
<dbReference type="OrthoDB" id="190375at2759"/>
<feature type="compositionally biased region" description="Low complexity" evidence="1">
    <location>
        <begin position="226"/>
        <end position="249"/>
    </location>
</feature>
<dbReference type="PROSITE" id="PS50096">
    <property type="entry name" value="IQ"/>
    <property type="match status" value="2"/>
</dbReference>
<dbReference type="VEuPathDB" id="TriTrypDB:BSAL_84695"/>
<dbReference type="InterPro" id="IPR000048">
    <property type="entry name" value="IQ_motif_EF-hand-BS"/>
</dbReference>
<dbReference type="SMART" id="SM00015">
    <property type="entry name" value="IQ"/>
    <property type="match status" value="3"/>
</dbReference>
<feature type="region of interest" description="Disordered" evidence="1">
    <location>
        <begin position="221"/>
        <end position="249"/>
    </location>
</feature>
<reference evidence="3" key="1">
    <citation type="submission" date="2015-09" db="EMBL/GenBank/DDBJ databases">
        <authorList>
            <consortium name="Pathogen Informatics"/>
        </authorList>
    </citation>
    <scope>NUCLEOTIDE SEQUENCE [LARGE SCALE GENOMIC DNA]</scope>
    <source>
        <strain evidence="3">Lake Konstanz</strain>
    </source>
</reference>
<dbReference type="Pfam" id="PF00612">
    <property type="entry name" value="IQ"/>
    <property type="match status" value="3"/>
</dbReference>
<accession>A0A0S4J4B6</accession>
<gene>
    <name evidence="2" type="ORF">BSAL_84695</name>
</gene>
<dbReference type="Gene3D" id="1.20.5.190">
    <property type="match status" value="1"/>
</dbReference>
<keyword evidence="3" id="KW-1185">Reference proteome</keyword>
<organism evidence="2 3">
    <name type="scientific">Bodo saltans</name>
    <name type="common">Flagellated protozoan</name>
    <dbReference type="NCBI Taxonomy" id="75058"/>
    <lineage>
        <taxon>Eukaryota</taxon>
        <taxon>Discoba</taxon>
        <taxon>Euglenozoa</taxon>
        <taxon>Kinetoplastea</taxon>
        <taxon>Metakinetoplastina</taxon>
        <taxon>Eubodonida</taxon>
        <taxon>Bodonidae</taxon>
        <taxon>Bodo</taxon>
    </lineage>
</organism>
<evidence type="ECO:0000313" key="2">
    <source>
        <dbReference type="EMBL" id="CUG75357.1"/>
    </source>
</evidence>
<proteinExistence type="predicted"/>
<evidence type="ECO:0000313" key="3">
    <source>
        <dbReference type="Proteomes" id="UP000051952"/>
    </source>
</evidence>
<evidence type="ECO:0000256" key="1">
    <source>
        <dbReference type="SAM" id="MobiDB-lite"/>
    </source>
</evidence>